<evidence type="ECO:0000259" key="7">
    <source>
        <dbReference type="PROSITE" id="PS52035"/>
    </source>
</evidence>
<evidence type="ECO:0000256" key="1">
    <source>
        <dbReference type="ARBA" id="ARBA00001947"/>
    </source>
</evidence>
<feature type="domain" description="Peptidase M14" evidence="7">
    <location>
        <begin position="52"/>
        <end position="302"/>
    </location>
</feature>
<dbReference type="Gene3D" id="3.40.630.10">
    <property type="entry name" value="Zn peptidases"/>
    <property type="match status" value="1"/>
</dbReference>
<keyword evidence="5" id="KW-0862">Zinc</keyword>
<evidence type="ECO:0000256" key="3">
    <source>
        <dbReference type="ARBA" id="ARBA00022670"/>
    </source>
</evidence>
<dbReference type="GO" id="GO:0005615">
    <property type="term" value="C:extracellular space"/>
    <property type="evidence" value="ECO:0007669"/>
    <property type="project" value="TreeGrafter"/>
</dbReference>
<dbReference type="SMART" id="SM00631">
    <property type="entry name" value="Zn_pept"/>
    <property type="match status" value="1"/>
</dbReference>
<dbReference type="PANTHER" id="PTHR11705:SF143">
    <property type="entry name" value="SLL0236 PROTEIN"/>
    <property type="match status" value="1"/>
</dbReference>
<dbReference type="SUPFAM" id="SSF53187">
    <property type="entry name" value="Zn-dependent exopeptidases"/>
    <property type="match status" value="1"/>
</dbReference>
<dbReference type="GO" id="GO:0004181">
    <property type="term" value="F:metallocarboxypeptidase activity"/>
    <property type="evidence" value="ECO:0007669"/>
    <property type="project" value="InterPro"/>
</dbReference>
<keyword evidence="4" id="KW-0378">Hydrolase</keyword>
<dbReference type="Pfam" id="PF00246">
    <property type="entry name" value="Peptidase_M14"/>
    <property type="match status" value="1"/>
</dbReference>
<protein>
    <recommendedName>
        <fullName evidence="7">Peptidase M14 domain-containing protein</fullName>
    </recommendedName>
</protein>
<dbReference type="EMBL" id="MIZA01000022">
    <property type="protein sequence ID" value="OIR17535.1"/>
    <property type="molecule type" value="Genomic_DNA"/>
</dbReference>
<evidence type="ECO:0000313" key="8">
    <source>
        <dbReference type="EMBL" id="OIR17535.1"/>
    </source>
</evidence>
<organism evidence="8 9">
    <name type="scientific">Marine Group III euryarchaeote CG-Epi1</name>
    <dbReference type="NCBI Taxonomy" id="1888995"/>
    <lineage>
        <taxon>Archaea</taxon>
        <taxon>Methanobacteriati</taxon>
        <taxon>Thermoplasmatota</taxon>
        <taxon>Thermoplasmata</taxon>
        <taxon>Candidatus Thermoprofundales</taxon>
    </lineage>
</organism>
<dbReference type="PROSITE" id="PS51257">
    <property type="entry name" value="PROKAR_LIPOPROTEIN"/>
    <property type="match status" value="1"/>
</dbReference>
<dbReference type="GO" id="GO:0008270">
    <property type="term" value="F:zinc ion binding"/>
    <property type="evidence" value="ECO:0007669"/>
    <property type="project" value="InterPro"/>
</dbReference>
<dbReference type="Proteomes" id="UP000183080">
    <property type="component" value="Unassembled WGS sequence"/>
</dbReference>
<comment type="caution">
    <text evidence="8">The sequence shown here is derived from an EMBL/GenBank/DDBJ whole genome shotgun (WGS) entry which is preliminary data.</text>
</comment>
<evidence type="ECO:0000256" key="6">
    <source>
        <dbReference type="ARBA" id="ARBA00023049"/>
    </source>
</evidence>
<keyword evidence="6" id="KW-0482">Metalloprotease</keyword>
<sequence>MMKIILSLITVLTLAMSGCTGPGNFFDEDKPVEEPYVFDLTLEDMWNDIPINQTSTSDILNWTYEFSKSPRVTNLTEIGYSMNGQPLLLVEFGDYDPNIPTVYFVAAQHGNEPASVDSAYLLARHFARGVPEEVDPILEKINLAVFVMVNPDGRDAGSRGNANGTDLNRDHMKLLEPEGIIMQKAFQKIHPSVTVDMHEFGGAGTIIFQVAAPQNPTTHPDVLAASYVLETDVIEAVNEEWGFGSVTNYPPTTSSQDSSIHRNHFAVHGSVSLLFESAVSEEYSERVRLQSWAAIAVIDEVVDDPGYYLDARQSSDEEGQEGNDIVHAYLFECNDPATKETLRILKDHGFKVGYKSGDESVTSIHYETFLPMTNFPNGTALVPMDQIGWRMISELMEYTSTKDQHYTNSPKDRGQDAWRALESVNYEIDNDVCKIE</sequence>
<dbReference type="GO" id="GO:0006508">
    <property type="term" value="P:proteolysis"/>
    <property type="evidence" value="ECO:0007669"/>
    <property type="project" value="UniProtKB-KW"/>
</dbReference>
<comment type="similarity">
    <text evidence="2">Belongs to the peptidase M14 family.</text>
</comment>
<dbReference type="PANTHER" id="PTHR11705">
    <property type="entry name" value="PROTEASE FAMILY M14 CARBOXYPEPTIDASE A,B"/>
    <property type="match status" value="1"/>
</dbReference>
<proteinExistence type="inferred from homology"/>
<dbReference type="InterPro" id="IPR000834">
    <property type="entry name" value="Peptidase_M14"/>
</dbReference>
<keyword evidence="3" id="KW-0645">Protease</keyword>
<evidence type="ECO:0000256" key="5">
    <source>
        <dbReference type="ARBA" id="ARBA00022833"/>
    </source>
</evidence>
<dbReference type="AlphaFoldDB" id="A0A1J5T9F6"/>
<gene>
    <name evidence="8" type="ORF">BD935_02505</name>
</gene>
<name>A0A1J5T9F6_9ARCH</name>
<dbReference type="PROSITE" id="PS52035">
    <property type="entry name" value="PEPTIDASE_M14"/>
    <property type="match status" value="1"/>
</dbReference>
<accession>A0A1J5T9F6</accession>
<evidence type="ECO:0000256" key="4">
    <source>
        <dbReference type="ARBA" id="ARBA00022801"/>
    </source>
</evidence>
<dbReference type="STRING" id="1888995.BD935_02505"/>
<evidence type="ECO:0000313" key="9">
    <source>
        <dbReference type="Proteomes" id="UP000183080"/>
    </source>
</evidence>
<reference evidence="8 9" key="1">
    <citation type="submission" date="2016-08" db="EMBL/GenBank/DDBJ databases">
        <title>New Insights into Marine Group III Euryarchaeota, from dark to light.</title>
        <authorList>
            <person name="Haro-Moreno J.M."/>
            <person name="Rodriguez-Valera F."/>
            <person name="Lopez-Garcia P."/>
            <person name="Moreira D."/>
            <person name="Martin-Cuadrado A.B."/>
        </authorList>
    </citation>
    <scope>NUCLEOTIDE SEQUENCE [LARGE SCALE GENOMIC DNA]</scope>
    <source>
        <strain evidence="8">CG-Epi1</strain>
    </source>
</reference>
<comment type="cofactor">
    <cofactor evidence="1">
        <name>Zn(2+)</name>
        <dbReference type="ChEBI" id="CHEBI:29105"/>
    </cofactor>
</comment>
<evidence type="ECO:0000256" key="2">
    <source>
        <dbReference type="ARBA" id="ARBA00005988"/>
    </source>
</evidence>